<name>A0A5A8C686_CAFRO</name>
<feature type="compositionally biased region" description="Low complexity" evidence="1">
    <location>
        <begin position="536"/>
        <end position="553"/>
    </location>
</feature>
<proteinExistence type="predicted"/>
<dbReference type="AlphaFoldDB" id="A0A5A8C686"/>
<dbReference type="Proteomes" id="UP000323011">
    <property type="component" value="Unassembled WGS sequence"/>
</dbReference>
<keyword evidence="2" id="KW-1133">Transmembrane helix</keyword>
<feature type="compositionally biased region" description="Low complexity" evidence="1">
    <location>
        <begin position="366"/>
        <end position="377"/>
    </location>
</feature>
<comment type="caution">
    <text evidence="3">The sequence shown here is derived from an EMBL/GenBank/DDBJ whole genome shotgun (WGS) entry which is preliminary data.</text>
</comment>
<evidence type="ECO:0000256" key="2">
    <source>
        <dbReference type="SAM" id="Phobius"/>
    </source>
</evidence>
<feature type="transmembrane region" description="Helical" evidence="2">
    <location>
        <begin position="914"/>
        <end position="935"/>
    </location>
</feature>
<keyword evidence="4" id="KW-1185">Reference proteome</keyword>
<dbReference type="EMBL" id="VLTN01000054">
    <property type="protein sequence ID" value="KAA0148345.1"/>
    <property type="molecule type" value="Genomic_DNA"/>
</dbReference>
<evidence type="ECO:0008006" key="5">
    <source>
        <dbReference type="Google" id="ProtNLM"/>
    </source>
</evidence>
<feature type="region of interest" description="Disordered" evidence="1">
    <location>
        <begin position="1119"/>
        <end position="1141"/>
    </location>
</feature>
<keyword evidence="2" id="KW-0812">Transmembrane</keyword>
<reference evidence="3 4" key="1">
    <citation type="submission" date="2019-07" db="EMBL/GenBank/DDBJ databases">
        <title>Genomes of Cafeteria roenbergensis.</title>
        <authorList>
            <person name="Fischer M.G."/>
            <person name="Hackl T."/>
            <person name="Roman M."/>
        </authorList>
    </citation>
    <scope>NUCLEOTIDE SEQUENCE [LARGE SCALE GENOMIC DNA]</scope>
    <source>
        <strain evidence="3 4">BVI</strain>
    </source>
</reference>
<accession>A0A5A8C686</accession>
<protein>
    <recommendedName>
        <fullName evidence="5">GRAM domain-containing protein</fullName>
    </recommendedName>
</protein>
<evidence type="ECO:0000313" key="4">
    <source>
        <dbReference type="Proteomes" id="UP000323011"/>
    </source>
</evidence>
<gene>
    <name evidence="3" type="ORF">FNF29_06732</name>
</gene>
<sequence>MRAAGLWCDAALRPDPEALNAAEQELFRRIETGTDGKPRTSWDVFSDTDEEADTELVDVGDMVDARAMAELTTGSGAALRRHHFVVLVSRFLPLLADSYGAGSVFDALVEDSEPVTVAMPAAAVLVTDAERRRVELDGAAGLAGGGAAGSSAPFAGRSSGSAAGGGLAAVLQTPRTPWETLRDRLSLDTREMLIRSELYATAAVALRAHGPVFTPEASDPAVAKREVRGLSVLYKQMREEARQAAGAEHKGGSMQQWAVDNERERLRLRRQRQRGQRLREGETPFDNTRGWGVFTDSEANSGIEQEFGADVAKAEIESRQRLRDSLEQVRAPTHRWSTSKGVRARAALLAAASQAKEGDRSGRTEGSSLADGAAASGAPGGAGSAETAEDPSEADMTPAGALATDNGRRLLETGRTMVRLSGQLFLSDRALYLVSGREVLVVPVAGIQGRAEYCETPSWLLGVSTGAVDNGLHLPNCAISHVDQSRSAAATQQGEEGGGASSMLGHALGAAREIASPAEPPAAVLVPRCVRADPAAASGGVSAGSAGAAGAKAQPESETSKGDTLLQPVRVRKLQDGAVASDVTIVLPRWKDMVVSRGEERQGGRRRVVREAVNELQEASIITGALRRHPDAPISRAARKHGLVSSEATAVLEPLAALDLRRLKSSLSHKQSAAAASEDRLALMAGLNLHRTRALFKTTGRCITALLHCTNATEHLGNDPPGAKTMQAEVIEDVDAALVRAWGAERPTGLHPRDWVVAPALSMRAAEKAGAAAEPGAEPEPDWTAVPVAATCVLSPVDRLPLSCEDGQLLPRLLPGAADAFRQAAAHALAQARIEAGGSKGHQGTVAIATAACEGSARWLIHAAAFASHDAEASSRRHAAQLTFGPETFRLVWSGMVSSLFRPILLLRSFMLYLWAWESPAVSFVVLVSLLGLCWFDLLQYAMPLGMAGGALCVVAWHALRPSLREMIIRSLQPRAAGQNSRFLSWRQQYLRLSQGVGTGQFRIGKLNLAFTKLHSLVTWRDPIRTQVLVVALIAGALFFSVVPARIWFAALVLMQFTRPMRTEAPGLFLVALNRFIDGIPVPSAAAEIGTSCRALRPGVGQNTAVSFLDPGLLVQSVRPAPLKKQEEGSRRPGRSRSPGA</sequence>
<feature type="region of interest" description="Disordered" evidence="1">
    <location>
        <begin position="536"/>
        <end position="565"/>
    </location>
</feature>
<feature type="region of interest" description="Disordered" evidence="1">
    <location>
        <begin position="271"/>
        <end position="292"/>
    </location>
</feature>
<feature type="transmembrane region" description="Helical" evidence="2">
    <location>
        <begin position="1028"/>
        <end position="1055"/>
    </location>
</feature>
<evidence type="ECO:0000313" key="3">
    <source>
        <dbReference type="EMBL" id="KAA0148345.1"/>
    </source>
</evidence>
<keyword evidence="2" id="KW-0472">Membrane</keyword>
<evidence type="ECO:0000256" key="1">
    <source>
        <dbReference type="SAM" id="MobiDB-lite"/>
    </source>
</evidence>
<organism evidence="3 4">
    <name type="scientific">Cafeteria roenbergensis</name>
    <name type="common">Marine flagellate</name>
    <dbReference type="NCBI Taxonomy" id="33653"/>
    <lineage>
        <taxon>Eukaryota</taxon>
        <taxon>Sar</taxon>
        <taxon>Stramenopiles</taxon>
        <taxon>Bigyra</taxon>
        <taxon>Opalozoa</taxon>
        <taxon>Bicosoecida</taxon>
        <taxon>Cafeteriaceae</taxon>
        <taxon>Cafeteria</taxon>
    </lineage>
</organism>
<feature type="region of interest" description="Disordered" evidence="1">
    <location>
        <begin position="351"/>
        <end position="407"/>
    </location>
</feature>